<dbReference type="InterPro" id="IPR022684">
    <property type="entry name" value="Calpain_cysteine_protease"/>
</dbReference>
<name>A0ABR2JEK8_9EUKA</name>
<sequence>MSSNFRAVNLMETLQKSGDVVEKFENIIEECKNKKIKYVDPDFYPQKNIIDNDKTILEEHDWRRIEDQYHILFENISPEGVTQGKLGDCYFIASLIYTARNKNFVKSLFHPKSSLEYGVALVYFNFLGEKIPVIVDTQVPYYPQNTTSPLFSSPRTNEDSCWFVLVEKAFAKACGGYCFIESGQTHFGMRVLLDQFPVALSNIEDIIPESTIKAKKGKIDQKGEIFKEMIKLKKKNAMIGSDIKITNFPNMTKEDFKKATGLITEHAYQILDIREAEKKRFLKVQNPWGKFEWTGDYSDDSDKWTESLKKELGYMNEDDGTFWMVLEDFLKYFKSLDYSLPDEKGWKKQNVCGKIDGYLDGRSPCTNCKNIGCLPQWSIKFTKKTVVRLSYDVSGPVSYHGIYICKNHGEKVDSLGSSIEIMRNTTNTIVNGIEYEVKDFSEPYTFFLVRTDPVKGPCYYRILVESPDTKFTIKKFDDNFIKWNSVSHQGMFTSPANDQWNPFGGRSLQTCRQWSLTFPELKKNEKAELRIQLYKNETQGPLSIFIAKSDKKVSYAYSNLKYVNLVSYGVTDYEEYSVTLDPQPKEGESESDDSNQWTFCVYRGEEKDVTQFKFSIFCKSKFEFSMLPEPDPLKNCGYTITGKLQPGKKDGVSPYEKGVKDLRQWCLTFKKSPTVLFLDYSHKNAKSLHSVYLETRDSQGEKMDVFYKGTTHFDFDIPADNDSDRMMWKIEDISKFYALCVAREPAGATSEYSINIFGDNSFEMAEIADNKKLGKTAPKYKAKKEDKKDVKAIEFPAFKAIEQPVNFTPKKTAKPKPTQKPTQKHNQDQKSQGKSQKTSKNDQKPASNDTKPARPDTKPSKSEQKPANEDGKSSKGDQKPTKPDAKPSKNDQKPANEDRKSSKGEQKPTKPDTKPTKPSSEDRKSSRSEQRPADESRKSSRSSQRPTGDDRKSSKSEQKPQKEDQKPTKVEQNVAKNEEERPVEDENQTQSKCCLLI</sequence>
<keyword evidence="2 5" id="KW-0645">Protease</keyword>
<evidence type="ECO:0000256" key="2">
    <source>
        <dbReference type="ARBA" id="ARBA00022670"/>
    </source>
</evidence>
<keyword evidence="4 5" id="KW-0788">Thiol protease</keyword>
<dbReference type="PANTHER" id="PTHR10183:SF379">
    <property type="entry name" value="CALPAIN-5"/>
    <property type="match status" value="1"/>
</dbReference>
<feature type="compositionally biased region" description="Polar residues" evidence="6">
    <location>
        <begin position="988"/>
        <end position="997"/>
    </location>
</feature>
<feature type="active site" evidence="5">
    <location>
        <position position="286"/>
    </location>
</feature>
<dbReference type="PROSITE" id="PS50203">
    <property type="entry name" value="CALPAIN_CAT"/>
    <property type="match status" value="1"/>
</dbReference>
<feature type="compositionally biased region" description="Basic and acidic residues" evidence="6">
    <location>
        <begin position="851"/>
        <end position="938"/>
    </location>
</feature>
<dbReference type="InterPro" id="IPR038765">
    <property type="entry name" value="Papain-like_cys_pep_sf"/>
</dbReference>
<protein>
    <recommendedName>
        <fullName evidence="7">Calpain catalytic domain-containing protein</fullName>
    </recommendedName>
</protein>
<evidence type="ECO:0000259" key="7">
    <source>
        <dbReference type="PROSITE" id="PS50203"/>
    </source>
</evidence>
<evidence type="ECO:0000313" key="9">
    <source>
        <dbReference type="Proteomes" id="UP001470230"/>
    </source>
</evidence>
<dbReference type="SMART" id="SM00230">
    <property type="entry name" value="CysPc"/>
    <property type="match status" value="1"/>
</dbReference>
<dbReference type="Pfam" id="PF00648">
    <property type="entry name" value="Peptidase_C2"/>
    <property type="match status" value="1"/>
</dbReference>
<dbReference type="PRINTS" id="PR00704">
    <property type="entry name" value="CALPAIN"/>
</dbReference>
<proteinExistence type="inferred from homology"/>
<dbReference type="Proteomes" id="UP001470230">
    <property type="component" value="Unassembled WGS sequence"/>
</dbReference>
<feature type="active site" evidence="5">
    <location>
        <position position="89"/>
    </location>
</feature>
<dbReference type="Gene3D" id="3.90.70.10">
    <property type="entry name" value="Cysteine proteinases"/>
    <property type="match status" value="1"/>
</dbReference>
<reference evidence="8 9" key="1">
    <citation type="submission" date="2024-04" db="EMBL/GenBank/DDBJ databases">
        <title>Tritrichomonas musculus Genome.</title>
        <authorList>
            <person name="Alves-Ferreira E."/>
            <person name="Grigg M."/>
            <person name="Lorenzi H."/>
            <person name="Galac M."/>
        </authorList>
    </citation>
    <scope>NUCLEOTIDE SEQUENCE [LARGE SCALE GENOMIC DNA]</scope>
    <source>
        <strain evidence="8 9">EAF2021</strain>
    </source>
</reference>
<dbReference type="SUPFAM" id="SSF54001">
    <property type="entry name" value="Cysteine proteinases"/>
    <property type="match status" value="1"/>
</dbReference>
<dbReference type="EMBL" id="JAPFFF010000012">
    <property type="protein sequence ID" value="KAK8876324.1"/>
    <property type="molecule type" value="Genomic_DNA"/>
</dbReference>
<evidence type="ECO:0000256" key="3">
    <source>
        <dbReference type="ARBA" id="ARBA00022801"/>
    </source>
</evidence>
<gene>
    <name evidence="8" type="ORF">M9Y10_006522</name>
</gene>
<keyword evidence="3 5" id="KW-0378">Hydrolase</keyword>
<feature type="active site" evidence="5">
    <location>
        <position position="266"/>
    </location>
</feature>
<feature type="compositionally biased region" description="Low complexity" evidence="6">
    <location>
        <begin position="829"/>
        <end position="838"/>
    </location>
</feature>
<evidence type="ECO:0000313" key="8">
    <source>
        <dbReference type="EMBL" id="KAK8876324.1"/>
    </source>
</evidence>
<dbReference type="InterPro" id="IPR001300">
    <property type="entry name" value="Peptidase_C2_calpain_cat"/>
</dbReference>
<feature type="compositionally biased region" description="Basic and acidic residues" evidence="6">
    <location>
        <begin position="947"/>
        <end position="969"/>
    </location>
</feature>
<dbReference type="PANTHER" id="PTHR10183">
    <property type="entry name" value="CALPAIN"/>
    <property type="match status" value="1"/>
</dbReference>
<evidence type="ECO:0000256" key="1">
    <source>
        <dbReference type="ARBA" id="ARBA00007623"/>
    </source>
</evidence>
<comment type="similarity">
    <text evidence="1">Belongs to the peptidase C2 family.</text>
</comment>
<evidence type="ECO:0000256" key="6">
    <source>
        <dbReference type="SAM" id="MobiDB-lite"/>
    </source>
</evidence>
<feature type="domain" description="Calpain catalytic" evidence="7">
    <location>
        <begin position="37"/>
        <end position="338"/>
    </location>
</feature>
<keyword evidence="9" id="KW-1185">Reference proteome</keyword>
<evidence type="ECO:0000256" key="4">
    <source>
        <dbReference type="ARBA" id="ARBA00022807"/>
    </source>
</evidence>
<accession>A0ABR2JEK8</accession>
<feature type="region of interest" description="Disordered" evidence="6">
    <location>
        <begin position="804"/>
        <end position="997"/>
    </location>
</feature>
<comment type="caution">
    <text evidence="8">The sequence shown here is derived from an EMBL/GenBank/DDBJ whole genome shotgun (WGS) entry which is preliminary data.</text>
</comment>
<organism evidence="8 9">
    <name type="scientific">Tritrichomonas musculus</name>
    <dbReference type="NCBI Taxonomy" id="1915356"/>
    <lineage>
        <taxon>Eukaryota</taxon>
        <taxon>Metamonada</taxon>
        <taxon>Parabasalia</taxon>
        <taxon>Tritrichomonadida</taxon>
        <taxon>Tritrichomonadidae</taxon>
        <taxon>Tritrichomonas</taxon>
    </lineage>
</organism>
<evidence type="ECO:0000256" key="5">
    <source>
        <dbReference type="PROSITE-ProRule" id="PRU00239"/>
    </source>
</evidence>